<evidence type="ECO:0000259" key="1">
    <source>
        <dbReference type="PROSITE" id="PS50186"/>
    </source>
</evidence>
<dbReference type="Proteomes" id="UP000693970">
    <property type="component" value="Unassembled WGS sequence"/>
</dbReference>
<evidence type="ECO:0000313" key="3">
    <source>
        <dbReference type="Proteomes" id="UP000693970"/>
    </source>
</evidence>
<sequence>MSRFYPPLKETTINPLQILRNLADVETTLQKVLEDHREGNYGYITREWGFTAPNGLGGKLGGKFTPWENKLEGVPSFFWPVEAYEAMEKKPYGKADPEVVKDLPPEAEQLPGNTPLHEYLMRPPEVKVVLEEKDYEDYKSAARIFLLLGTLSHLCGNSAPDLKTASLPAWIEEPLIDVAKRLQIEPTLTGHFLVQENWVWASDIVASDYESVPRRQNSKLNRSILQAILTQCRVEDRRYRIKVYPSCFIGSQLVDILIQNKFVKSRDEAVVLARRFNHRYKLFYHVTGDHSLMDKYLFYRFHKKWRGIQSDKQPVELDDDIESNNEETTDDEKDIDMDDELYAASRMIRPLKFLARNASMTRSNSLSETARIQVSPPSEARLFSPQISESLGFNQSSIRVPSLSVTEKEETHKAWRDGNYTDVLMTAIAVMSKVPVEDRRYRLRVYKQCFVGKELINVLMDNECANTRAEAVALGRELNAHFDLFEHVVQDHELKDEYLFFRFTDTFHKILQLQTDAVEDLSHLTTVISQKNGRRKSIQEDMLKDCGSNDAGSNGSLAGSVSSHESMASGFEDEEEFRLENIDMLYPAFGNNHERVNQLVPSCMGYALRELPYLIVDILGSMYSTLESKLQGWEKESPHAENFETLQLVELLHAVAFCVSRCKEEFQLMSTDCSKRGFNSKHVSIRQTQPMSNGVLVRREKGGIPLPAKGVTGTQFPYFHLLDWLLGRHQFGTGEDDGLVAKIAAIDDTFPRPQREYINALGNLEKSSTLRGFLDAMGRPPVLVAAYNHLIECYAGEGGLLQAHCRKLYSYMHNDVQFSTSGTNHLFLKDGTPRKVMSKAHDNHMFASMMFKHMRVAAYDRWRLRIPPLMTETKKIVYSTSESGGYTTVALDLKNTGLTYTYGDVVKVLLPNDDRTAFSWSLSLEKKEGKLYKLEDMEKLQKNSGNGWDWADLWEALGWFRYEINDGKGVPFQVISRYIEKGQILEEGNKTRWVNSPLDLCSKKDRRLFASPPKLDFSQVLSLEPVSPRLYSVSGVETERVFLLVSKPQDGARHHGYERMSDISITHVHCSITPGTTFLLPPKKANLVCIASGTGISPFVGLSDAIGTRNGTTTIVHQCQSSELFLCNSQQWLDFTASNPGACVMGFISGDRSKRNCPMRYVIQNGAFEETTLLGRRSSSAYYSECPLLKGRLKEKYLEGAINLAYCCGGVNGAIQPFKDMVSKDGMVFEFTVESYGVSTTLQEHSVASQIGGTIVNLDHVAPIHPGGDQILHQMQDIEIEQLDQNTHFDSQVGPRSDTIPDHSIAFWQCHPHAYNLHRCLRAPLDADSEAFAAFLERQAMSNSVMVSMATKYAKVALASPTDSKVVRIATELQAATLRQQIQSGDSDGAATSAVYLEALLFHFSSKDDDACRWAKMLREFKEKKTCRQDE</sequence>
<feature type="domain" description="DEP" evidence="1">
    <location>
        <begin position="430"/>
        <end position="505"/>
    </location>
</feature>
<reference evidence="2" key="1">
    <citation type="journal article" date="2021" name="Sci. Rep.">
        <title>Diploid genomic architecture of Nitzschia inconspicua, an elite biomass production diatom.</title>
        <authorList>
            <person name="Oliver A."/>
            <person name="Podell S."/>
            <person name="Pinowska A."/>
            <person name="Traller J.C."/>
            <person name="Smith S.R."/>
            <person name="McClure R."/>
            <person name="Beliaev A."/>
            <person name="Bohutskyi P."/>
            <person name="Hill E.A."/>
            <person name="Rabines A."/>
            <person name="Zheng H."/>
            <person name="Allen L.Z."/>
            <person name="Kuo A."/>
            <person name="Grigoriev I.V."/>
            <person name="Allen A.E."/>
            <person name="Hazlebeck D."/>
            <person name="Allen E.E."/>
        </authorList>
    </citation>
    <scope>NUCLEOTIDE SEQUENCE</scope>
    <source>
        <strain evidence="2">Hildebrandi</strain>
    </source>
</reference>
<reference evidence="2" key="2">
    <citation type="submission" date="2021-04" db="EMBL/GenBank/DDBJ databases">
        <authorList>
            <person name="Podell S."/>
        </authorList>
    </citation>
    <scope>NUCLEOTIDE SEQUENCE</scope>
    <source>
        <strain evidence="2">Hildebrandi</strain>
    </source>
</reference>
<dbReference type="Pfam" id="PF00610">
    <property type="entry name" value="DEP"/>
    <property type="match status" value="2"/>
</dbReference>
<dbReference type="InterPro" id="IPR051832">
    <property type="entry name" value="mTOR-Rac_regulators"/>
</dbReference>
<evidence type="ECO:0000313" key="2">
    <source>
        <dbReference type="EMBL" id="KAG7362795.1"/>
    </source>
</evidence>
<gene>
    <name evidence="2" type="ORF">IV203_026155</name>
</gene>
<accession>A0A9K3LI37</accession>
<dbReference type="OrthoDB" id="39497at2759"/>
<feature type="domain" description="DEP" evidence="1">
    <location>
        <begin position="228"/>
        <end position="303"/>
    </location>
</feature>
<dbReference type="InterPro" id="IPR000591">
    <property type="entry name" value="DEP_dom"/>
</dbReference>
<keyword evidence="3" id="KW-1185">Reference proteome</keyword>
<dbReference type="PROSITE" id="PS50186">
    <property type="entry name" value="DEP"/>
    <property type="match status" value="2"/>
</dbReference>
<dbReference type="GO" id="GO:0035556">
    <property type="term" value="P:intracellular signal transduction"/>
    <property type="evidence" value="ECO:0007669"/>
    <property type="project" value="InterPro"/>
</dbReference>
<dbReference type="GO" id="GO:0023051">
    <property type="term" value="P:regulation of signaling"/>
    <property type="evidence" value="ECO:0007669"/>
    <property type="project" value="TreeGrafter"/>
</dbReference>
<dbReference type="CDD" id="cd04371">
    <property type="entry name" value="DEP"/>
    <property type="match status" value="2"/>
</dbReference>
<dbReference type="EMBL" id="JAGRRH010000010">
    <property type="protein sequence ID" value="KAG7362795.1"/>
    <property type="molecule type" value="Genomic_DNA"/>
</dbReference>
<comment type="caution">
    <text evidence="2">The sequence shown here is derived from an EMBL/GenBank/DDBJ whole genome shotgun (WGS) entry which is preliminary data.</text>
</comment>
<protein>
    <submittedName>
        <fullName evidence="2">Mechanosensitive ion channel</fullName>
    </submittedName>
</protein>
<dbReference type="PANTHER" id="PTHR22829">
    <property type="entry name" value="DEP DOMAIN PROTEIN"/>
    <property type="match status" value="1"/>
</dbReference>
<dbReference type="PANTHER" id="PTHR22829:SF16">
    <property type="entry name" value="PH DOMAIN-CONTAINING PROTEIN"/>
    <property type="match status" value="1"/>
</dbReference>
<name>A0A9K3LI37_9STRA</name>
<proteinExistence type="predicted"/>
<dbReference type="SMART" id="SM00049">
    <property type="entry name" value="DEP"/>
    <property type="match status" value="2"/>
</dbReference>
<organism evidence="2 3">
    <name type="scientific">Nitzschia inconspicua</name>
    <dbReference type="NCBI Taxonomy" id="303405"/>
    <lineage>
        <taxon>Eukaryota</taxon>
        <taxon>Sar</taxon>
        <taxon>Stramenopiles</taxon>
        <taxon>Ochrophyta</taxon>
        <taxon>Bacillariophyta</taxon>
        <taxon>Bacillariophyceae</taxon>
        <taxon>Bacillariophycidae</taxon>
        <taxon>Bacillariales</taxon>
        <taxon>Bacillariaceae</taxon>
        <taxon>Nitzschia</taxon>
    </lineage>
</organism>